<dbReference type="Proteomes" id="UP001497623">
    <property type="component" value="Unassembled WGS sequence"/>
</dbReference>
<dbReference type="Pfam" id="PF00147">
    <property type="entry name" value="Fibrinogen_C"/>
    <property type="match status" value="1"/>
</dbReference>
<keyword evidence="3" id="KW-1185">Reference proteome</keyword>
<organism evidence="2 3">
    <name type="scientific">Meganyctiphanes norvegica</name>
    <name type="common">Northern krill</name>
    <name type="synonym">Thysanopoda norvegica</name>
    <dbReference type="NCBI Taxonomy" id="48144"/>
    <lineage>
        <taxon>Eukaryota</taxon>
        <taxon>Metazoa</taxon>
        <taxon>Ecdysozoa</taxon>
        <taxon>Arthropoda</taxon>
        <taxon>Crustacea</taxon>
        <taxon>Multicrustacea</taxon>
        <taxon>Malacostraca</taxon>
        <taxon>Eumalacostraca</taxon>
        <taxon>Eucarida</taxon>
        <taxon>Euphausiacea</taxon>
        <taxon>Euphausiidae</taxon>
        <taxon>Meganyctiphanes</taxon>
    </lineage>
</organism>
<dbReference type="EMBL" id="CAXKWB010109154">
    <property type="protein sequence ID" value="CAL4231343.1"/>
    <property type="molecule type" value="Genomic_DNA"/>
</dbReference>
<dbReference type="PANTHER" id="PTHR19143">
    <property type="entry name" value="FIBRINOGEN/TENASCIN/ANGIOPOEITIN"/>
    <property type="match status" value="1"/>
</dbReference>
<dbReference type="AlphaFoldDB" id="A0AAV2SRV7"/>
<name>A0AAV2SRV7_MEGNR</name>
<dbReference type="InterPro" id="IPR036056">
    <property type="entry name" value="Fibrinogen-like_C"/>
</dbReference>
<evidence type="ECO:0000259" key="1">
    <source>
        <dbReference type="PROSITE" id="PS51406"/>
    </source>
</evidence>
<gene>
    <name evidence="2" type="ORF">MNOR_LOCUS39795</name>
</gene>
<dbReference type="Gene3D" id="3.90.215.10">
    <property type="entry name" value="Gamma Fibrinogen, chain A, domain 1"/>
    <property type="match status" value="1"/>
</dbReference>
<proteinExistence type="predicted"/>
<dbReference type="CDD" id="cd00087">
    <property type="entry name" value="FReD"/>
    <property type="match status" value="1"/>
</dbReference>
<feature type="domain" description="Fibrinogen C-terminal" evidence="1">
    <location>
        <begin position="11"/>
        <end position="218"/>
    </location>
</feature>
<dbReference type="InterPro" id="IPR014716">
    <property type="entry name" value="Fibrinogen_a/b/g_C_1"/>
</dbReference>
<dbReference type="SUPFAM" id="SSF56496">
    <property type="entry name" value="Fibrinogen C-terminal domain-like"/>
    <property type="match status" value="1"/>
</dbReference>
<protein>
    <recommendedName>
        <fullName evidence="1">Fibrinogen C-terminal domain-containing protein</fullName>
    </recommendedName>
</protein>
<evidence type="ECO:0000313" key="2">
    <source>
        <dbReference type="EMBL" id="CAL4231343.1"/>
    </source>
</evidence>
<dbReference type="NCBIfam" id="NF040941">
    <property type="entry name" value="GGGWT_bact"/>
    <property type="match status" value="1"/>
</dbReference>
<accession>A0AAV2SRV7</accession>
<dbReference type="PROSITE" id="PS51406">
    <property type="entry name" value="FIBRINOGEN_C_2"/>
    <property type="match status" value="1"/>
</dbReference>
<dbReference type="GO" id="GO:0005615">
    <property type="term" value="C:extracellular space"/>
    <property type="evidence" value="ECO:0007669"/>
    <property type="project" value="TreeGrafter"/>
</dbReference>
<evidence type="ECO:0000313" key="3">
    <source>
        <dbReference type="Proteomes" id="UP001497623"/>
    </source>
</evidence>
<feature type="non-terminal residue" evidence="2">
    <location>
        <position position="1"/>
    </location>
</feature>
<sequence>DTSDMQRKGKKTKSTLMRNCLDLKKQGKRSGSYLINPCDDTPTKQVMVYCDMVTDGGGWTVFQRRNNYTEQENFYNTWYAYMIGFGNVMRDFWLGNDNIHCLTKQSKNELRVDLEDWSGNAYYANYNFFYVDDQAHKYKMEAQNYTGTSGDRFTYHSNNSFSTYDSDNDVYSGNCASLYKSGWWHRTCWTSHLNGQYNKSVYWGSYLKKTEMKIRAYN</sequence>
<reference evidence="2 3" key="1">
    <citation type="submission" date="2024-05" db="EMBL/GenBank/DDBJ databases">
        <authorList>
            <person name="Wallberg A."/>
        </authorList>
    </citation>
    <scope>NUCLEOTIDE SEQUENCE [LARGE SCALE GENOMIC DNA]</scope>
</reference>
<dbReference type="InterPro" id="IPR050373">
    <property type="entry name" value="Fibrinogen_C-term_domain"/>
</dbReference>
<dbReference type="InterPro" id="IPR002181">
    <property type="entry name" value="Fibrinogen_a/b/g_C_dom"/>
</dbReference>
<comment type="caution">
    <text evidence="2">The sequence shown here is derived from an EMBL/GenBank/DDBJ whole genome shotgun (WGS) entry which is preliminary data.</text>
</comment>
<dbReference type="SMART" id="SM00186">
    <property type="entry name" value="FBG"/>
    <property type="match status" value="1"/>
</dbReference>